<gene>
    <name evidence="1" type="ORF">T4C_6478</name>
</gene>
<reference evidence="1 2" key="1">
    <citation type="submission" date="2015-01" db="EMBL/GenBank/DDBJ databases">
        <title>Evolution of Trichinella species and genotypes.</title>
        <authorList>
            <person name="Korhonen P.K."/>
            <person name="Edoardo P."/>
            <person name="Giuseppe L.R."/>
            <person name="Gasser R.B."/>
        </authorList>
    </citation>
    <scope>NUCLEOTIDE SEQUENCE [LARGE SCALE GENOMIC DNA]</scope>
    <source>
        <strain evidence="1">ISS176</strain>
    </source>
</reference>
<proteinExistence type="predicted"/>
<organism evidence="1 2">
    <name type="scientific">Trichinella pseudospiralis</name>
    <name type="common">Parasitic roundworm</name>
    <dbReference type="NCBI Taxonomy" id="6337"/>
    <lineage>
        <taxon>Eukaryota</taxon>
        <taxon>Metazoa</taxon>
        <taxon>Ecdysozoa</taxon>
        <taxon>Nematoda</taxon>
        <taxon>Enoplea</taxon>
        <taxon>Dorylaimia</taxon>
        <taxon>Trichinellida</taxon>
        <taxon>Trichinellidae</taxon>
        <taxon>Trichinella</taxon>
    </lineage>
</organism>
<accession>A0A0V1IPB6</accession>
<evidence type="ECO:0000313" key="2">
    <source>
        <dbReference type="Proteomes" id="UP000054826"/>
    </source>
</evidence>
<sequence>MNIPFFYVSISAPFYQQKTLVPQGISQVDLQFLHILKGTNKSLCTKCYTLKRTNRNDKCWICGSGMRGCPGKLYTNLDAADTLAAEDPRPVSEIYDELASNATTILDTAAYFPSWDQARNSMYYSRLKKYPRLPARRQDLRLTPNRQQNPVRNF</sequence>
<evidence type="ECO:0000313" key="1">
    <source>
        <dbReference type="EMBL" id="KRZ24568.1"/>
    </source>
</evidence>
<dbReference type="Proteomes" id="UP000054826">
    <property type="component" value="Unassembled WGS sequence"/>
</dbReference>
<protein>
    <submittedName>
        <fullName evidence="1">Uncharacterized protein</fullName>
    </submittedName>
</protein>
<dbReference type="EMBL" id="JYDV01000216">
    <property type="protein sequence ID" value="KRZ24568.1"/>
    <property type="molecule type" value="Genomic_DNA"/>
</dbReference>
<comment type="caution">
    <text evidence="1">The sequence shown here is derived from an EMBL/GenBank/DDBJ whole genome shotgun (WGS) entry which is preliminary data.</text>
</comment>
<name>A0A0V1IPB6_TRIPS</name>
<dbReference type="AlphaFoldDB" id="A0A0V1IPB6"/>